<organism evidence="3 4">
    <name type="scientific">Paenibacillus oceani</name>
    <dbReference type="NCBI Taxonomy" id="2772510"/>
    <lineage>
        <taxon>Bacteria</taxon>
        <taxon>Bacillati</taxon>
        <taxon>Bacillota</taxon>
        <taxon>Bacilli</taxon>
        <taxon>Bacillales</taxon>
        <taxon>Paenibacillaceae</taxon>
        <taxon>Paenibacillus</taxon>
    </lineage>
</organism>
<keyword evidence="1" id="KW-0472">Membrane</keyword>
<evidence type="ECO:0000313" key="4">
    <source>
        <dbReference type="Proteomes" id="UP000639396"/>
    </source>
</evidence>
<name>A0A927C6Q0_9BACL</name>
<keyword evidence="1" id="KW-0812">Transmembrane</keyword>
<proteinExistence type="predicted"/>
<keyword evidence="4" id="KW-1185">Reference proteome</keyword>
<dbReference type="InterPro" id="IPR015050">
    <property type="entry name" value="BofC_C"/>
</dbReference>
<comment type="caution">
    <text evidence="3">The sequence shown here is derived from an EMBL/GenBank/DDBJ whole genome shotgun (WGS) entry which is preliminary data.</text>
</comment>
<feature type="domain" description="Bypass of forespore C C-terminal" evidence="2">
    <location>
        <begin position="139"/>
        <end position="215"/>
    </location>
</feature>
<dbReference type="Pfam" id="PF08955">
    <property type="entry name" value="BofC_C"/>
    <property type="match status" value="1"/>
</dbReference>
<evidence type="ECO:0000259" key="2">
    <source>
        <dbReference type="Pfam" id="PF08955"/>
    </source>
</evidence>
<evidence type="ECO:0000313" key="3">
    <source>
        <dbReference type="EMBL" id="MBD2861022.1"/>
    </source>
</evidence>
<dbReference type="Proteomes" id="UP000639396">
    <property type="component" value="Unassembled WGS sequence"/>
</dbReference>
<dbReference type="EMBL" id="JACXJA010000003">
    <property type="protein sequence ID" value="MBD2861022.1"/>
    <property type="molecule type" value="Genomic_DNA"/>
</dbReference>
<keyword evidence="1" id="KW-1133">Transmembrane helix</keyword>
<evidence type="ECO:0000256" key="1">
    <source>
        <dbReference type="SAM" id="Phobius"/>
    </source>
</evidence>
<protein>
    <submittedName>
        <fullName evidence="3">BofC C-terminal domain-containing protein</fullName>
    </submittedName>
</protein>
<reference evidence="3" key="1">
    <citation type="submission" date="2020-09" db="EMBL/GenBank/DDBJ databases">
        <title>A novel bacterium of genus Paenibacillus, isolated from South China Sea.</title>
        <authorList>
            <person name="Huang H."/>
            <person name="Mo K."/>
            <person name="Hu Y."/>
        </authorList>
    </citation>
    <scope>NUCLEOTIDE SEQUENCE</scope>
    <source>
        <strain evidence="3">IB182363</strain>
    </source>
</reference>
<accession>A0A927C6Q0</accession>
<dbReference type="RefSeq" id="WP_190924635.1">
    <property type="nucleotide sequence ID" value="NZ_JACXJA010000003.1"/>
</dbReference>
<dbReference type="Gene3D" id="3.30.70.1740">
    <property type="entry name" value="Bypass-of-forespore C, C-terminal domain"/>
    <property type="match status" value="1"/>
</dbReference>
<gene>
    <name evidence="3" type="ORF">IDH45_03350</name>
</gene>
<sequence>MNLSSLYKQLKKRLRQKRRWLSLGFFIAAAAVGLLTLFGSRSPDIAGDAALTAETLAAVRGGQAPQAYVSEEQRQTLEQIRAEGGTRDVFVRRSYVCGEEHGLTGRMGTEEIMSFHQEHPTWKVELDANGSVTFTEQIDDLSPACKQNAYFGVDKTGNLSLFEGPPDNEKVIRTFFQLNTGYLESSLPHNSLEELKKGIPVIDMAEYNSVLSTFSEFAVEAAENVMIPAQ</sequence>
<feature type="transmembrane region" description="Helical" evidence="1">
    <location>
        <begin position="20"/>
        <end position="39"/>
    </location>
</feature>
<dbReference type="AlphaFoldDB" id="A0A927C6Q0"/>
<dbReference type="InterPro" id="IPR038117">
    <property type="entry name" value="BofC_C_sf"/>
</dbReference>